<feature type="compositionally biased region" description="Polar residues" evidence="1">
    <location>
        <begin position="173"/>
        <end position="188"/>
    </location>
</feature>
<evidence type="ECO:0000256" key="1">
    <source>
        <dbReference type="SAM" id="MobiDB-lite"/>
    </source>
</evidence>
<sequence length="498" mass="54384">MDTKTTGLAKSHSRPRSFFDDDDDDDEHELHSFDFRPSRSHQYVTLDPTRFRDRSSIADTDSLKDTGDRIGASFVAALIHEIDGKIKEHMDTLLHAVGGLNARVTQMETRTRQLENAVDELKDSVEFNHGRTEGKLRDLHNILEEVQGGICDLRDKQEIAEAQRQLAKLKASQVEQQSGKQNSSIQTDSGDKVPPSVPQQTHQPFPIPVNPQQPSPLPSGTLPNLYQNLPSAPAAAPLLPNQLPRSKLTSLPHPESNHPPSTLTPEMTFPRYQIPSTQQMQPPFPELHQSPSQLSPSFSSHLPQPCRLTSMVNSQLNPPLGHQPEAVCYLPSQSFYKSSQQPGRSPLAHHLYAAPGHHIQDQPSGGPYSEIIAGYSRPPGHSIANNVGPIVASPSTYSDSATKPSQLPPSSSGIGNNYSQLPTAKILPLALPTAVPVDAVSSTGDSGNRVPIDDVVDRVVAMGFRRDLVRATVRKLTANGQSVDFNVVLDKLMNSVDK</sequence>
<keyword evidence="4" id="KW-1185">Reference proteome</keyword>
<organism evidence="3 4">
    <name type="scientific">Rubroshorea leprosula</name>
    <dbReference type="NCBI Taxonomy" id="152421"/>
    <lineage>
        <taxon>Eukaryota</taxon>
        <taxon>Viridiplantae</taxon>
        <taxon>Streptophyta</taxon>
        <taxon>Embryophyta</taxon>
        <taxon>Tracheophyta</taxon>
        <taxon>Spermatophyta</taxon>
        <taxon>Magnoliopsida</taxon>
        <taxon>eudicotyledons</taxon>
        <taxon>Gunneridae</taxon>
        <taxon>Pentapetalae</taxon>
        <taxon>rosids</taxon>
        <taxon>malvids</taxon>
        <taxon>Malvales</taxon>
        <taxon>Dipterocarpaceae</taxon>
        <taxon>Rubroshorea</taxon>
    </lineage>
</organism>
<proteinExistence type="predicted"/>
<evidence type="ECO:0000313" key="4">
    <source>
        <dbReference type="Proteomes" id="UP001054252"/>
    </source>
</evidence>
<name>A0AAV5JC70_9ROSI</name>
<feature type="compositionally biased region" description="Pro residues" evidence="1">
    <location>
        <begin position="205"/>
        <end position="217"/>
    </location>
</feature>
<evidence type="ECO:0000259" key="2">
    <source>
        <dbReference type="Pfam" id="PF07223"/>
    </source>
</evidence>
<protein>
    <recommendedName>
        <fullName evidence="2">DUF1421 domain-containing protein</fullName>
    </recommendedName>
</protein>
<reference evidence="3 4" key="1">
    <citation type="journal article" date="2021" name="Commun. Biol.">
        <title>The genome of Shorea leprosula (Dipterocarpaceae) highlights the ecological relevance of drought in aseasonal tropical rainforests.</title>
        <authorList>
            <person name="Ng K.K.S."/>
            <person name="Kobayashi M.J."/>
            <person name="Fawcett J.A."/>
            <person name="Hatakeyama M."/>
            <person name="Paape T."/>
            <person name="Ng C.H."/>
            <person name="Ang C.C."/>
            <person name="Tnah L.H."/>
            <person name="Lee C.T."/>
            <person name="Nishiyama T."/>
            <person name="Sese J."/>
            <person name="O'Brien M.J."/>
            <person name="Copetti D."/>
            <person name="Mohd Noor M.I."/>
            <person name="Ong R.C."/>
            <person name="Putra M."/>
            <person name="Sireger I.Z."/>
            <person name="Indrioko S."/>
            <person name="Kosugi Y."/>
            <person name="Izuno A."/>
            <person name="Isagi Y."/>
            <person name="Lee S.L."/>
            <person name="Shimizu K.K."/>
        </authorList>
    </citation>
    <scope>NUCLEOTIDE SEQUENCE [LARGE SCALE GENOMIC DNA]</scope>
    <source>
        <strain evidence="3">214</strain>
    </source>
</reference>
<feature type="region of interest" description="Disordered" evidence="1">
    <location>
        <begin position="395"/>
        <end position="414"/>
    </location>
</feature>
<evidence type="ECO:0000313" key="3">
    <source>
        <dbReference type="EMBL" id="GKV11157.1"/>
    </source>
</evidence>
<dbReference type="AlphaFoldDB" id="A0AAV5JC70"/>
<accession>A0AAV5JC70</accession>
<feature type="region of interest" description="Disordered" evidence="1">
    <location>
        <begin position="1"/>
        <end position="33"/>
    </location>
</feature>
<dbReference type="EMBL" id="BPVZ01000033">
    <property type="protein sequence ID" value="GKV11157.1"/>
    <property type="molecule type" value="Genomic_DNA"/>
</dbReference>
<dbReference type="InterPro" id="IPR010820">
    <property type="entry name" value="DUF1421"/>
</dbReference>
<comment type="caution">
    <text evidence="3">The sequence shown here is derived from an EMBL/GenBank/DDBJ whole genome shotgun (WGS) entry which is preliminary data.</text>
</comment>
<feature type="domain" description="DUF1421" evidence="2">
    <location>
        <begin position="452"/>
        <end position="494"/>
    </location>
</feature>
<gene>
    <name evidence="3" type="ORF">SLEP1_g22436</name>
</gene>
<feature type="region of interest" description="Disordered" evidence="1">
    <location>
        <begin position="171"/>
        <end position="268"/>
    </location>
</feature>
<feature type="compositionally biased region" description="Low complexity" evidence="1">
    <location>
        <begin position="227"/>
        <end position="244"/>
    </location>
</feature>
<dbReference type="Pfam" id="PF07223">
    <property type="entry name" value="DUF1421"/>
    <property type="match status" value="1"/>
</dbReference>
<dbReference type="PANTHER" id="PTHR31805:SF15">
    <property type="entry name" value="DUF1421 DOMAIN-CONTAINING PROTEIN"/>
    <property type="match status" value="1"/>
</dbReference>
<dbReference type="Proteomes" id="UP001054252">
    <property type="component" value="Unassembled WGS sequence"/>
</dbReference>
<dbReference type="PANTHER" id="PTHR31805">
    <property type="entry name" value="RECEPTOR-LIKE KINASE, PUTATIVE (DUF1421)-RELATED"/>
    <property type="match status" value="1"/>
</dbReference>